<dbReference type="SUPFAM" id="SSF56784">
    <property type="entry name" value="HAD-like"/>
    <property type="match status" value="1"/>
</dbReference>
<gene>
    <name evidence="1" type="ORF">V0U79_03265</name>
</gene>
<dbReference type="NCBIfam" id="TIGR01459">
    <property type="entry name" value="HAD-SF-IIA-hyp4"/>
    <property type="match status" value="1"/>
</dbReference>
<comment type="caution">
    <text evidence="1">The sequence shown here is derived from an EMBL/GenBank/DDBJ whole genome shotgun (WGS) entry which is preliminary data.</text>
</comment>
<organism evidence="1 2">
    <name type="scientific">Hyphobacterium lacteum</name>
    <dbReference type="NCBI Taxonomy" id="3116575"/>
    <lineage>
        <taxon>Bacteria</taxon>
        <taxon>Pseudomonadati</taxon>
        <taxon>Pseudomonadota</taxon>
        <taxon>Alphaproteobacteria</taxon>
        <taxon>Maricaulales</taxon>
        <taxon>Maricaulaceae</taxon>
        <taxon>Hyphobacterium</taxon>
    </lineage>
</organism>
<evidence type="ECO:0000313" key="1">
    <source>
        <dbReference type="EMBL" id="MEE2525372.1"/>
    </source>
</evidence>
<name>A0ABU7LNA9_9PROT</name>
<dbReference type="NCBIfam" id="TIGR01460">
    <property type="entry name" value="HAD-SF-IIA"/>
    <property type="match status" value="1"/>
</dbReference>
<dbReference type="Pfam" id="PF13242">
    <property type="entry name" value="Hydrolase_like"/>
    <property type="match status" value="1"/>
</dbReference>
<keyword evidence="2" id="KW-1185">Reference proteome</keyword>
<dbReference type="InterPro" id="IPR006356">
    <property type="entry name" value="HAD-SF_hydro_IIA_hyp3"/>
</dbReference>
<dbReference type="RefSeq" id="WP_330198035.1">
    <property type="nucleotide sequence ID" value="NZ_JAZDRP010000002.1"/>
</dbReference>
<dbReference type="PANTHER" id="PTHR19288:SF90">
    <property type="entry name" value="OS08G0542600 PROTEIN"/>
    <property type="match status" value="1"/>
</dbReference>
<dbReference type="Pfam" id="PF13344">
    <property type="entry name" value="Hydrolase_6"/>
    <property type="match status" value="1"/>
</dbReference>
<dbReference type="PANTHER" id="PTHR19288">
    <property type="entry name" value="4-NITROPHENYLPHOSPHATASE-RELATED"/>
    <property type="match status" value="1"/>
</dbReference>
<sequence length="281" mass="29694">MKSAPALSAIIDEYSALFCDVWGVIRDGHALLPEAIGALQEARRHGKPAILVSNSPRPASDLHRQLNLMGAPDDAWDGIVTSGDATRLALSELAPGPFVKIGPPGGDDRLYDGLDIHFSDLEEARAIVCTGLTPEIGWDPEDYRDLLTAMAGRNLPMVCANPDIVVQVGDELVWCAGALARLYRELGGKSIISGKPHKPIYELAYKALEAAGWSGERNSVLAIGDGPETDIAGAERIGVDALFVGDGIVGGAIGGSDIAAAKAVLAEYGADARWFTSRLIW</sequence>
<dbReference type="Gene3D" id="3.40.50.1000">
    <property type="entry name" value="HAD superfamily/HAD-like"/>
    <property type="match status" value="2"/>
</dbReference>
<accession>A0ABU7LNA9</accession>
<dbReference type="Proteomes" id="UP001354971">
    <property type="component" value="Unassembled WGS sequence"/>
</dbReference>
<evidence type="ECO:0000313" key="2">
    <source>
        <dbReference type="Proteomes" id="UP001354971"/>
    </source>
</evidence>
<reference evidence="1 2" key="1">
    <citation type="submission" date="2024-01" db="EMBL/GenBank/DDBJ databases">
        <title>Hyphobacterium bacterium isolated from marine sediment.</title>
        <authorList>
            <person name="Zhao S."/>
        </authorList>
    </citation>
    <scope>NUCLEOTIDE SEQUENCE [LARGE SCALE GENOMIC DNA]</scope>
    <source>
        <strain evidence="2">HN65</strain>
    </source>
</reference>
<proteinExistence type="predicted"/>
<keyword evidence="1" id="KW-0378">Hydrolase</keyword>
<dbReference type="EMBL" id="JAZDRP010000002">
    <property type="protein sequence ID" value="MEE2525372.1"/>
    <property type="molecule type" value="Genomic_DNA"/>
</dbReference>
<dbReference type="GO" id="GO:0016787">
    <property type="term" value="F:hydrolase activity"/>
    <property type="evidence" value="ECO:0007669"/>
    <property type="project" value="UniProtKB-KW"/>
</dbReference>
<dbReference type="InterPro" id="IPR006357">
    <property type="entry name" value="HAD-SF_hydro_IIA"/>
</dbReference>
<protein>
    <submittedName>
        <fullName evidence="1">TIGR01459 family HAD-type hydrolase</fullName>
    </submittedName>
</protein>
<dbReference type="InterPro" id="IPR023214">
    <property type="entry name" value="HAD_sf"/>
</dbReference>
<dbReference type="InterPro" id="IPR036412">
    <property type="entry name" value="HAD-like_sf"/>
</dbReference>